<dbReference type="GO" id="GO:0012505">
    <property type="term" value="C:endomembrane system"/>
    <property type="evidence" value="ECO:0007669"/>
    <property type="project" value="UniProtKB-SubCell"/>
</dbReference>
<evidence type="ECO:0000256" key="1">
    <source>
        <dbReference type="ARBA" id="ARBA00004127"/>
    </source>
</evidence>
<keyword evidence="5 11" id="KW-1133">Transmembrane helix</keyword>
<dbReference type="KEGG" id="soe:110803436"/>
<keyword evidence="12" id="KW-1185">Reference proteome</keyword>
<dbReference type="OrthoDB" id="72851at2759"/>
<protein>
    <submittedName>
        <fullName evidence="13">Cellulose synthase-like protein G3</fullName>
    </submittedName>
</protein>
<evidence type="ECO:0000256" key="11">
    <source>
        <dbReference type="SAM" id="Phobius"/>
    </source>
</evidence>
<dbReference type="InterPro" id="IPR005150">
    <property type="entry name" value="Cellulose_synth"/>
</dbReference>
<dbReference type="FunFam" id="3.90.550.10:FF:000135">
    <property type="entry name" value="Cellulose synthase-like protein G3"/>
    <property type="match status" value="1"/>
</dbReference>
<feature type="binding site" evidence="9">
    <location>
        <position position="126"/>
    </location>
    <ligand>
        <name>UDP-alpha-D-glucose</name>
        <dbReference type="ChEBI" id="CHEBI:58885"/>
    </ligand>
</feature>
<dbReference type="GO" id="GO:0071555">
    <property type="term" value="P:cell wall organization"/>
    <property type="evidence" value="ECO:0007669"/>
    <property type="project" value="UniProtKB-KW"/>
</dbReference>
<evidence type="ECO:0000256" key="3">
    <source>
        <dbReference type="ARBA" id="ARBA00022679"/>
    </source>
</evidence>
<evidence type="ECO:0000256" key="5">
    <source>
        <dbReference type="ARBA" id="ARBA00022989"/>
    </source>
</evidence>
<reference evidence="12" key="1">
    <citation type="journal article" date="2021" name="Nat. Commun.">
        <title>Genomic analyses provide insights into spinach domestication and the genetic basis of agronomic traits.</title>
        <authorList>
            <person name="Cai X."/>
            <person name="Sun X."/>
            <person name="Xu C."/>
            <person name="Sun H."/>
            <person name="Wang X."/>
            <person name="Ge C."/>
            <person name="Zhang Z."/>
            <person name="Wang Q."/>
            <person name="Fei Z."/>
            <person name="Jiao C."/>
            <person name="Wang Q."/>
        </authorList>
    </citation>
    <scope>NUCLEOTIDE SEQUENCE [LARGE SCALE GENOMIC DNA]</scope>
    <source>
        <strain evidence="12">cv. Varoflay</strain>
    </source>
</reference>
<keyword evidence="4 11" id="KW-0812">Transmembrane</keyword>
<evidence type="ECO:0000256" key="2">
    <source>
        <dbReference type="ARBA" id="ARBA00022676"/>
    </source>
</evidence>
<evidence type="ECO:0000256" key="9">
    <source>
        <dbReference type="PIRSR" id="PIRSR605150-2"/>
    </source>
</evidence>
<feature type="transmembrane region" description="Helical" evidence="11">
    <location>
        <begin position="603"/>
        <end position="623"/>
    </location>
</feature>
<feature type="transmembrane region" description="Helical" evidence="11">
    <location>
        <begin position="55"/>
        <end position="75"/>
    </location>
</feature>
<dbReference type="AlphaFoldDB" id="A0A9R0JBA1"/>
<evidence type="ECO:0000256" key="8">
    <source>
        <dbReference type="PIRSR" id="PIRSR605150-1"/>
    </source>
</evidence>
<gene>
    <name evidence="13" type="primary">LOC110803436</name>
</gene>
<dbReference type="GeneID" id="110803436"/>
<sequence length="743" mass="84340">MEGQLTATTTPLHSHKLLRRTTFNHLYMVVYATALLSFLYHHLTTLLNTSSTSYFIISFLLLLSDLILAFSWVCTQSFHFRPIRRQEYPEKLTFKEGKKQLIPAVGNKELIPAVDIFICTADPHKEPPIGTVNTALSVMAYDYWPEKISVYVSDDGGSQATLFALMEAAKFARHWLPFCRENNVVERCPQAYFNGSFYPNRSLEGDKMKTMYESMKVRVENAVERGKIEEGQIDDEEMLEAFSKWTDDFTRQVHPTVIQVLLGTMKDKDVTGKSMPNLIYVSREKSKIHHHRFKAGALNTLVRVSATMTNAPIVLTLDCDSYSNDPQTIKRALCYFLDPEIRPTLAYVQFPQIFRGLNRGDIYFCEHKRLFIINPLGMDGLYGPNYVGTGCFFRRRAFFGSPSSLIQPEIPELSPDHAVNKPIASLDILELAHCVAACNFENQEGWGTKLGFRYGSLVEDYHTGYRMQCEGWRSVFCNPERPAFLGDSPVTLIDLLSQSKRWMNGLLDVLFSRYSTLTFGIQKMGLLMSFAYTHYTLWPITSIPLTIYAFIPQLALLNGIPIFPKISDPWFLLYIFLFIGANGKDLIEYLLEKGTFERWWNAQRMWMICGLSSFLFGCIDYTLSSLGITVRGFDITSKLQDDELSKRYDQGTFEFGVASPMFVPMTMAAIINLVSFVMGLVGVFRSGVGNMEGLILQILLSGFVVSNCWPVYEAMVFRSDKGKMPTKITLIAVFLASILIVGS</sequence>
<feature type="binding site" evidence="10">
    <location>
        <position position="294"/>
    </location>
    <ligand>
        <name>Mn(2+)</name>
        <dbReference type="ChEBI" id="CHEBI:29035"/>
    </ligand>
</feature>
<evidence type="ECO:0000256" key="6">
    <source>
        <dbReference type="ARBA" id="ARBA00023136"/>
    </source>
</evidence>
<dbReference type="Proteomes" id="UP000813463">
    <property type="component" value="Chromosome 6"/>
</dbReference>
<feature type="transmembrane region" description="Helical" evidence="11">
    <location>
        <begin position="26"/>
        <end position="43"/>
    </location>
</feature>
<proteinExistence type="predicted"/>
<feature type="active site" evidence="8">
    <location>
        <position position="155"/>
    </location>
</feature>
<dbReference type="PANTHER" id="PTHR13301">
    <property type="entry name" value="X-BOX TRANSCRIPTION FACTOR-RELATED"/>
    <property type="match status" value="1"/>
</dbReference>
<feature type="transmembrane region" description="Helical" evidence="11">
    <location>
        <begin position="571"/>
        <end position="591"/>
    </location>
</feature>
<feature type="transmembrane region" description="Helical" evidence="11">
    <location>
        <begin position="694"/>
        <end position="712"/>
    </location>
</feature>
<keyword evidence="7" id="KW-0961">Cell wall biogenesis/degradation</keyword>
<dbReference type="GO" id="GO:0030244">
    <property type="term" value="P:cellulose biosynthetic process"/>
    <property type="evidence" value="ECO:0000318"/>
    <property type="project" value="GO_Central"/>
</dbReference>
<reference evidence="13" key="2">
    <citation type="submission" date="2025-08" db="UniProtKB">
        <authorList>
            <consortium name="RefSeq"/>
        </authorList>
    </citation>
    <scope>IDENTIFICATION</scope>
    <source>
        <tissue evidence="13">Leaf</tissue>
    </source>
</reference>
<keyword evidence="2" id="KW-0328">Glycosyltransferase</keyword>
<evidence type="ECO:0000313" key="13">
    <source>
        <dbReference type="RefSeq" id="XP_021864636.1"/>
    </source>
</evidence>
<comment type="subcellular location">
    <subcellularLocation>
        <location evidence="1">Endomembrane system</location>
        <topology evidence="1">Multi-pass membrane protein</topology>
    </subcellularLocation>
</comment>
<dbReference type="GO" id="GO:0016759">
    <property type="term" value="F:cellulose synthase activity"/>
    <property type="evidence" value="ECO:0000318"/>
    <property type="project" value="GO_Central"/>
</dbReference>
<dbReference type="GO" id="GO:0009833">
    <property type="term" value="P:plant-type primary cell wall biogenesis"/>
    <property type="evidence" value="ECO:0000318"/>
    <property type="project" value="GO_Central"/>
</dbReference>
<feature type="binding site" evidence="9">
    <location>
        <position position="155"/>
    </location>
    <ligand>
        <name>UDP-alpha-D-glucose</name>
        <dbReference type="ChEBI" id="CHEBI:58885"/>
    </ligand>
</feature>
<feature type="binding site" evidence="9">
    <location>
        <position position="125"/>
    </location>
    <ligand>
        <name>UDP-alpha-D-glucose</name>
        <dbReference type="ChEBI" id="CHEBI:58885"/>
    </ligand>
</feature>
<organism evidence="12 13">
    <name type="scientific">Spinacia oleracea</name>
    <name type="common">Spinach</name>
    <dbReference type="NCBI Taxonomy" id="3562"/>
    <lineage>
        <taxon>Eukaryota</taxon>
        <taxon>Viridiplantae</taxon>
        <taxon>Streptophyta</taxon>
        <taxon>Embryophyta</taxon>
        <taxon>Tracheophyta</taxon>
        <taxon>Spermatophyta</taxon>
        <taxon>Magnoliopsida</taxon>
        <taxon>eudicotyledons</taxon>
        <taxon>Gunneridae</taxon>
        <taxon>Pentapetalae</taxon>
        <taxon>Caryophyllales</taxon>
        <taxon>Chenopodiaceae</taxon>
        <taxon>Chenopodioideae</taxon>
        <taxon>Anserineae</taxon>
        <taxon>Spinacia</taxon>
    </lineage>
</organism>
<evidence type="ECO:0000313" key="12">
    <source>
        <dbReference type="Proteomes" id="UP000813463"/>
    </source>
</evidence>
<feature type="transmembrane region" description="Helical" evidence="11">
    <location>
        <begin position="532"/>
        <end position="551"/>
    </location>
</feature>
<dbReference type="SUPFAM" id="SSF53448">
    <property type="entry name" value="Nucleotide-diphospho-sugar transferases"/>
    <property type="match status" value="1"/>
</dbReference>
<feature type="transmembrane region" description="Helical" evidence="11">
    <location>
        <begin position="724"/>
        <end position="742"/>
    </location>
</feature>
<feature type="active site" evidence="8">
    <location>
        <position position="460"/>
    </location>
</feature>
<keyword evidence="3" id="KW-0808">Transferase</keyword>
<dbReference type="GO" id="GO:0005886">
    <property type="term" value="C:plasma membrane"/>
    <property type="evidence" value="ECO:0000318"/>
    <property type="project" value="GO_Central"/>
</dbReference>
<keyword evidence="6 11" id="KW-0472">Membrane</keyword>
<name>A0A9R0JBA1_SPIOL</name>
<feature type="binding site" evidence="10">
    <location>
        <position position="318"/>
    </location>
    <ligand>
        <name>Mn(2+)</name>
        <dbReference type="ChEBI" id="CHEBI:29035"/>
    </ligand>
</feature>
<dbReference type="RefSeq" id="XP_021864636.1">
    <property type="nucleotide sequence ID" value="XM_022008944.2"/>
</dbReference>
<dbReference type="Gene3D" id="3.90.550.10">
    <property type="entry name" value="Spore Coat Polysaccharide Biosynthesis Protein SpsA, Chain A"/>
    <property type="match status" value="1"/>
</dbReference>
<evidence type="ECO:0000256" key="4">
    <source>
        <dbReference type="ARBA" id="ARBA00022692"/>
    </source>
</evidence>
<feature type="transmembrane region" description="Helical" evidence="11">
    <location>
        <begin position="661"/>
        <end position="682"/>
    </location>
</feature>
<dbReference type="Pfam" id="PF03552">
    <property type="entry name" value="Cellulose_synt"/>
    <property type="match status" value="2"/>
</dbReference>
<dbReference type="InterPro" id="IPR029044">
    <property type="entry name" value="Nucleotide-diphossugar_trans"/>
</dbReference>
<accession>A0A9R0JBA1</accession>
<evidence type="ECO:0000256" key="10">
    <source>
        <dbReference type="PIRSR" id="PIRSR605150-3"/>
    </source>
</evidence>
<dbReference type="GO" id="GO:0016760">
    <property type="term" value="F:cellulose synthase (UDP-forming) activity"/>
    <property type="evidence" value="ECO:0007669"/>
    <property type="project" value="InterPro"/>
</dbReference>
<evidence type="ECO:0000256" key="7">
    <source>
        <dbReference type="ARBA" id="ARBA00023316"/>
    </source>
</evidence>